<name>A0A1L3ZZZ9_9SPHN</name>
<dbReference type="EMBL" id="CP018221">
    <property type="protein sequence ID" value="API61192.1"/>
    <property type="molecule type" value="Genomic_DNA"/>
</dbReference>
<dbReference type="GO" id="GO:0042910">
    <property type="term" value="F:xenobiotic transmembrane transporter activity"/>
    <property type="evidence" value="ECO:0007669"/>
    <property type="project" value="InterPro"/>
</dbReference>
<dbReference type="PANTHER" id="PTHR43298">
    <property type="entry name" value="MULTIDRUG RESISTANCE PROTEIN NORM-RELATED"/>
    <property type="match status" value="1"/>
</dbReference>
<proteinExistence type="predicted"/>
<keyword evidence="2" id="KW-0812">Transmembrane</keyword>
<evidence type="ECO:0000313" key="4">
    <source>
        <dbReference type="Proteomes" id="UP000182063"/>
    </source>
</evidence>
<feature type="transmembrane region" description="Helical" evidence="2">
    <location>
        <begin position="360"/>
        <end position="385"/>
    </location>
</feature>
<feature type="transmembrane region" description="Helical" evidence="2">
    <location>
        <begin position="165"/>
        <end position="183"/>
    </location>
</feature>
<protein>
    <submittedName>
        <fullName evidence="3">MATE family efflux transporter</fullName>
    </submittedName>
</protein>
<dbReference type="InterPro" id="IPR002528">
    <property type="entry name" value="MATE_fam"/>
</dbReference>
<gene>
    <name evidence="3" type="ORF">BSL82_14985</name>
</gene>
<dbReference type="STRING" id="1921510.BSL82_14985"/>
<feature type="transmembrane region" description="Helical" evidence="2">
    <location>
        <begin position="323"/>
        <end position="340"/>
    </location>
</feature>
<feature type="transmembrane region" description="Helical" evidence="2">
    <location>
        <begin position="134"/>
        <end position="153"/>
    </location>
</feature>
<evidence type="ECO:0000313" key="3">
    <source>
        <dbReference type="EMBL" id="API61192.1"/>
    </source>
</evidence>
<reference evidence="4" key="1">
    <citation type="submission" date="2016-11" db="EMBL/GenBank/DDBJ databases">
        <title>Complete Genome Sequence of alachlor-degrading Sphingomonas sp. strain JJ-A5.</title>
        <authorList>
            <person name="Lee H."/>
            <person name="Ka J.-O."/>
        </authorList>
    </citation>
    <scope>NUCLEOTIDE SEQUENCE [LARGE SCALE GENOMIC DNA]</scope>
    <source>
        <strain evidence="4">JJ-A5</strain>
    </source>
</reference>
<keyword evidence="2" id="KW-1133">Transmembrane helix</keyword>
<dbReference type="NCBIfam" id="TIGR00797">
    <property type="entry name" value="matE"/>
    <property type="match status" value="1"/>
</dbReference>
<feature type="transmembrane region" description="Helical" evidence="2">
    <location>
        <begin position="96"/>
        <end position="114"/>
    </location>
</feature>
<feature type="transmembrane region" description="Helical" evidence="2">
    <location>
        <begin position="20"/>
        <end position="44"/>
    </location>
</feature>
<feature type="transmembrane region" description="Helical" evidence="2">
    <location>
        <begin position="195"/>
        <end position="223"/>
    </location>
</feature>
<feature type="transmembrane region" description="Helical" evidence="2">
    <location>
        <begin position="56"/>
        <end position="75"/>
    </location>
</feature>
<dbReference type="PANTHER" id="PTHR43298:SF2">
    <property type="entry name" value="FMN_FAD EXPORTER YEEO-RELATED"/>
    <property type="match status" value="1"/>
</dbReference>
<dbReference type="AlphaFoldDB" id="A0A1L3ZZZ9"/>
<dbReference type="GO" id="GO:0005886">
    <property type="term" value="C:plasma membrane"/>
    <property type="evidence" value="ECO:0007669"/>
    <property type="project" value="TreeGrafter"/>
</dbReference>
<organism evidence="3 4">
    <name type="scientific">Tardibacter chloracetimidivorans</name>
    <dbReference type="NCBI Taxonomy" id="1921510"/>
    <lineage>
        <taxon>Bacteria</taxon>
        <taxon>Pseudomonadati</taxon>
        <taxon>Pseudomonadota</taxon>
        <taxon>Alphaproteobacteria</taxon>
        <taxon>Sphingomonadales</taxon>
        <taxon>Sphingomonadaceae</taxon>
        <taxon>Tardibacter</taxon>
    </lineage>
</organism>
<dbReference type="KEGG" id="sphj:BSL82_14985"/>
<keyword evidence="4" id="KW-1185">Reference proteome</keyword>
<keyword evidence="1" id="KW-0813">Transport</keyword>
<dbReference type="Proteomes" id="UP000182063">
    <property type="component" value="Chromosome"/>
</dbReference>
<feature type="transmembrane region" description="Helical" evidence="2">
    <location>
        <begin position="392"/>
        <end position="414"/>
    </location>
</feature>
<accession>A0A1L3ZZZ9</accession>
<sequence length="467" mass="48567">MRLNMRELNGEARRVLSLAWPVMLTSLNWTLLHLIDVAVVGQVSTHELGALAAGRALTYVPIIVGIAAMSGVLVFTSRADGAGDRRRIGGIFRQGVALALLMGLLCMGILLFWAETLVRGAGIAPDLVARGTSVVRAMAFAFPPQFVLCAAAYTLEGVSQPRRAMAVNLVMLPVNAALAWAWAGGHWGLPAAGAVGAALATSLTSIFGALAMLGAVWTLPTAVEDGVRALSRAAWRGTWRGIAGLLRFGLVPGIASGLELLGFSWLIVLSTQLGAVSAAAFQIVFSLHNFAFALAIGFGSAAGVRVGNAVGAGELHMALPRSLVAAGLAVLGLGCVGLVYSTAGGNILWPFTSDVETLALAAAMLAIWAPFILFDGVQMVFVYALRSLGRQIAAGVNGIIAFFLVTGGLGWLLIRHWEIGPMGLVYASAAGMVVAALLQGSWLLYVSLRLPRQSSGAFASLPPGHRP</sequence>
<evidence type="ECO:0000256" key="1">
    <source>
        <dbReference type="ARBA" id="ARBA00022448"/>
    </source>
</evidence>
<evidence type="ECO:0000256" key="2">
    <source>
        <dbReference type="SAM" id="Phobius"/>
    </source>
</evidence>
<keyword evidence="2" id="KW-0472">Membrane</keyword>
<dbReference type="Pfam" id="PF01554">
    <property type="entry name" value="MatE"/>
    <property type="match status" value="2"/>
</dbReference>
<feature type="transmembrane region" description="Helical" evidence="2">
    <location>
        <begin position="279"/>
        <end position="302"/>
    </location>
</feature>
<dbReference type="GO" id="GO:0015297">
    <property type="term" value="F:antiporter activity"/>
    <property type="evidence" value="ECO:0007669"/>
    <property type="project" value="InterPro"/>
</dbReference>
<feature type="transmembrane region" description="Helical" evidence="2">
    <location>
        <begin position="426"/>
        <end position="445"/>
    </location>
</feature>
<feature type="transmembrane region" description="Helical" evidence="2">
    <location>
        <begin position="244"/>
        <end position="267"/>
    </location>
</feature>
<dbReference type="InterPro" id="IPR050222">
    <property type="entry name" value="MATE_MdtK"/>
</dbReference>